<keyword evidence="2" id="KW-1133">Transmembrane helix</keyword>
<proteinExistence type="predicted"/>
<name>A0A4R6RZD9_9MICO</name>
<feature type="compositionally biased region" description="Polar residues" evidence="1">
    <location>
        <begin position="294"/>
        <end position="305"/>
    </location>
</feature>
<dbReference type="Pfam" id="PF07510">
    <property type="entry name" value="GmrSD_C"/>
    <property type="match status" value="1"/>
</dbReference>
<feature type="compositionally biased region" description="Low complexity" evidence="1">
    <location>
        <begin position="229"/>
        <end position="239"/>
    </location>
</feature>
<feature type="domain" description="GmrSD restriction endonucleases C-terminal" evidence="4">
    <location>
        <begin position="78"/>
        <end position="214"/>
    </location>
</feature>
<feature type="region of interest" description="Disordered" evidence="1">
    <location>
        <begin position="229"/>
        <end position="305"/>
    </location>
</feature>
<evidence type="ECO:0000256" key="1">
    <source>
        <dbReference type="SAM" id="MobiDB-lite"/>
    </source>
</evidence>
<feature type="compositionally biased region" description="Low complexity" evidence="1">
    <location>
        <begin position="252"/>
        <end position="281"/>
    </location>
</feature>
<dbReference type="Proteomes" id="UP000295601">
    <property type="component" value="Unassembled WGS sequence"/>
</dbReference>
<dbReference type="EMBL" id="SNYA01000004">
    <property type="protein sequence ID" value="TDP92323.1"/>
    <property type="molecule type" value="Genomic_DNA"/>
</dbReference>
<dbReference type="AlphaFoldDB" id="A0A4R6RZD9"/>
<reference evidence="5 6" key="1">
    <citation type="submission" date="2019-03" db="EMBL/GenBank/DDBJ databases">
        <title>Genomic analyses of the natural microbiome of Caenorhabditis elegans.</title>
        <authorList>
            <person name="Samuel B."/>
        </authorList>
    </citation>
    <scope>NUCLEOTIDE SEQUENCE [LARGE SCALE GENOMIC DNA]</scope>
    <source>
        <strain evidence="5 6">JUb18</strain>
    </source>
</reference>
<dbReference type="PANTHER" id="PTHR24094">
    <property type="entry name" value="SECRETED PROTEIN"/>
    <property type="match status" value="1"/>
</dbReference>
<keyword evidence="3" id="KW-0732">Signal</keyword>
<protein>
    <submittedName>
        <fullName evidence="5">Uncharacterized protein DUF1524</fullName>
    </submittedName>
</protein>
<accession>A0A4R6RZD9</accession>
<comment type="caution">
    <text evidence="5">The sequence shown here is derived from an EMBL/GenBank/DDBJ whole genome shotgun (WGS) entry which is preliminary data.</text>
</comment>
<evidence type="ECO:0000256" key="3">
    <source>
        <dbReference type="SAM" id="SignalP"/>
    </source>
</evidence>
<keyword evidence="2" id="KW-0812">Transmembrane</keyword>
<dbReference type="OrthoDB" id="5196645at2"/>
<organism evidence="5 6">
    <name type="scientific">Leucobacter luti</name>
    <dbReference type="NCBI Taxonomy" id="340320"/>
    <lineage>
        <taxon>Bacteria</taxon>
        <taxon>Bacillati</taxon>
        <taxon>Actinomycetota</taxon>
        <taxon>Actinomycetes</taxon>
        <taxon>Micrococcales</taxon>
        <taxon>Microbacteriaceae</taxon>
        <taxon>Leucobacter</taxon>
    </lineage>
</organism>
<keyword evidence="2" id="KW-0472">Membrane</keyword>
<evidence type="ECO:0000259" key="4">
    <source>
        <dbReference type="Pfam" id="PF07510"/>
    </source>
</evidence>
<dbReference type="InterPro" id="IPR011089">
    <property type="entry name" value="GmrSD_C"/>
</dbReference>
<dbReference type="PANTHER" id="PTHR24094:SF15">
    <property type="entry name" value="AMP-DEPENDENT SYNTHETASE_LIGASE DOMAIN-CONTAINING PROTEIN-RELATED"/>
    <property type="match status" value="1"/>
</dbReference>
<dbReference type="RefSeq" id="WP_133616564.1">
    <property type="nucleotide sequence ID" value="NZ_SNYA01000004.1"/>
</dbReference>
<feature type="compositionally biased region" description="Acidic residues" evidence="1">
    <location>
        <begin position="240"/>
        <end position="251"/>
    </location>
</feature>
<feature type="signal peptide" evidence="3">
    <location>
        <begin position="1"/>
        <end position="30"/>
    </location>
</feature>
<feature type="chain" id="PRO_5020437820" evidence="3">
    <location>
        <begin position="31"/>
        <end position="337"/>
    </location>
</feature>
<evidence type="ECO:0000313" key="6">
    <source>
        <dbReference type="Proteomes" id="UP000295601"/>
    </source>
</evidence>
<feature type="transmembrane region" description="Helical" evidence="2">
    <location>
        <begin position="311"/>
        <end position="332"/>
    </location>
</feature>
<keyword evidence="6" id="KW-1185">Reference proteome</keyword>
<evidence type="ECO:0000256" key="2">
    <source>
        <dbReference type="SAM" id="Phobius"/>
    </source>
</evidence>
<evidence type="ECO:0000313" key="5">
    <source>
        <dbReference type="EMBL" id="TDP92323.1"/>
    </source>
</evidence>
<gene>
    <name evidence="5" type="ORF">EDF62_1529</name>
</gene>
<sequence>MRLLTHLLVKISAIVALAFAPLTIAAPAQASIPDLPSYEQALEMLSNIVVGAPATSDGYSRAEFPHWRSAGDGCDTRQLILRRDMTEITLRADGCTVGLGTLDDPYTGQLINFQHTNYPEAGAGNSNAVQIDHIIALCDAWKTGAQNWTRKMRAIFANDPLNLIAADGPSNGSKGCGNAHEWLPRSAGNPGFDCEYVTAQTAVKNKYGLTMASDERQVIEDILVECIGETGTTEPGVTEPEIDPEAPEPENPEVTPETPEPETPNVEPETPEVTPETTQPEADPEPAEEKPVSEDSSQPEGTLLANTGTDLAPLIVFGSGGLLISMGLIAQLRRRTQ</sequence>